<protein>
    <submittedName>
        <fullName evidence="2">Uracil permease</fullName>
    </submittedName>
</protein>
<organism evidence="2 3">
    <name type="scientific">Halomonas elongata</name>
    <dbReference type="NCBI Taxonomy" id="2746"/>
    <lineage>
        <taxon>Bacteria</taxon>
        <taxon>Pseudomonadati</taxon>
        <taxon>Pseudomonadota</taxon>
        <taxon>Gammaproteobacteria</taxon>
        <taxon>Oceanospirillales</taxon>
        <taxon>Halomonadaceae</taxon>
        <taxon>Halomonas</taxon>
    </lineage>
</organism>
<comment type="caution">
    <text evidence="2">The sequence shown here is derived from an EMBL/GenBank/DDBJ whole genome shotgun (WGS) entry which is preliminary data.</text>
</comment>
<sequence length="75" mass="7657">MTLLFGSIAVVGMNTLVRAGSALTASRNLVVVSLILVFGIGGMQFGDGQFTLQGVSLAALVGIGLNWVLPPEPEA</sequence>
<accession>A0A1B8P0T6</accession>
<proteinExistence type="predicted"/>
<evidence type="ECO:0000313" key="2">
    <source>
        <dbReference type="EMBL" id="OBX35881.1"/>
    </source>
</evidence>
<feature type="transmembrane region" description="Helical" evidence="1">
    <location>
        <begin position="52"/>
        <end position="69"/>
    </location>
</feature>
<dbReference type="EMBL" id="MAJD01000001">
    <property type="protein sequence ID" value="OBX35881.1"/>
    <property type="molecule type" value="Genomic_DNA"/>
</dbReference>
<feature type="transmembrane region" description="Helical" evidence="1">
    <location>
        <begin position="29"/>
        <end position="45"/>
    </location>
</feature>
<dbReference type="AlphaFoldDB" id="A0A1B8P0T6"/>
<name>A0A1B8P0T6_HALEL</name>
<keyword evidence="1" id="KW-0472">Membrane</keyword>
<dbReference type="PATRIC" id="fig|2746.7.peg.224"/>
<gene>
    <name evidence="2" type="primary">pyrP</name>
    <name evidence="2" type="ORF">A8U91_00217</name>
</gene>
<keyword evidence="1" id="KW-0812">Transmembrane</keyword>
<evidence type="ECO:0000313" key="3">
    <source>
        <dbReference type="Proteomes" id="UP000092504"/>
    </source>
</evidence>
<dbReference type="Proteomes" id="UP000092504">
    <property type="component" value="Unassembled WGS sequence"/>
</dbReference>
<reference evidence="2 3" key="1">
    <citation type="submission" date="2016-06" db="EMBL/GenBank/DDBJ databases">
        <title>Genome sequence of halotolerant plant growth promoting strain of Halomonas elongata HEK1 isolated from salterns of Rann of Kutch, Gujarat, India.</title>
        <authorList>
            <person name="Gaba S."/>
            <person name="Singh R.N."/>
            <person name="Abrol S."/>
            <person name="Kaushik R."/>
            <person name="Saxena A.K."/>
        </authorList>
    </citation>
    <scope>NUCLEOTIDE SEQUENCE [LARGE SCALE GENOMIC DNA]</scope>
    <source>
        <strain evidence="2 3">HEK1</strain>
    </source>
</reference>
<evidence type="ECO:0000256" key="1">
    <source>
        <dbReference type="SAM" id="Phobius"/>
    </source>
</evidence>
<keyword evidence="1" id="KW-1133">Transmembrane helix</keyword>